<dbReference type="GO" id="GO:0008963">
    <property type="term" value="F:phospho-N-acetylmuramoyl-pentapeptide-transferase activity"/>
    <property type="evidence" value="ECO:0007669"/>
    <property type="project" value="InterPro"/>
</dbReference>
<comment type="similarity">
    <text evidence="2">Belongs to the glycosyltransferase 4 family. MraY subfamily.</text>
</comment>
<protein>
    <submittedName>
        <fullName evidence="8">Phospho-N-acetylmuramoyl-pentapeptide-transferase mraY</fullName>
    </submittedName>
</protein>
<dbReference type="InterPro" id="IPR018480">
    <property type="entry name" value="PNAcMuramoyl-5peptid_Trfase_CS"/>
</dbReference>
<feature type="transmembrane region" description="Helical" evidence="7">
    <location>
        <begin position="309"/>
        <end position="328"/>
    </location>
</feature>
<evidence type="ECO:0000313" key="9">
    <source>
        <dbReference type="Proteomes" id="UP001472866"/>
    </source>
</evidence>
<dbReference type="EMBL" id="CP151501">
    <property type="protein sequence ID" value="WZN59144.1"/>
    <property type="molecule type" value="Genomic_DNA"/>
</dbReference>
<dbReference type="Proteomes" id="UP001472866">
    <property type="component" value="Chromosome 01"/>
</dbReference>
<organism evidence="8 9">
    <name type="scientific">Chloropicon roscoffensis</name>
    <dbReference type="NCBI Taxonomy" id="1461544"/>
    <lineage>
        <taxon>Eukaryota</taxon>
        <taxon>Viridiplantae</taxon>
        <taxon>Chlorophyta</taxon>
        <taxon>Chloropicophyceae</taxon>
        <taxon>Chloropicales</taxon>
        <taxon>Chloropicaceae</taxon>
        <taxon>Chloropicon</taxon>
    </lineage>
</organism>
<keyword evidence="4 7" id="KW-0812">Transmembrane</keyword>
<dbReference type="PROSITE" id="PS01348">
    <property type="entry name" value="MRAY_2"/>
    <property type="match status" value="1"/>
</dbReference>
<name>A0AAX4NYZ9_9CHLO</name>
<feature type="transmembrane region" description="Helical" evidence="7">
    <location>
        <begin position="212"/>
        <end position="230"/>
    </location>
</feature>
<proteinExistence type="inferred from homology"/>
<keyword evidence="6 7" id="KW-0472">Membrane</keyword>
<feature type="transmembrane region" description="Helical" evidence="7">
    <location>
        <begin position="372"/>
        <end position="394"/>
    </location>
</feature>
<evidence type="ECO:0000256" key="7">
    <source>
        <dbReference type="SAM" id="Phobius"/>
    </source>
</evidence>
<feature type="transmembrane region" description="Helical" evidence="7">
    <location>
        <begin position="120"/>
        <end position="139"/>
    </location>
</feature>
<dbReference type="Pfam" id="PF00953">
    <property type="entry name" value="Glycos_transf_4"/>
    <property type="match status" value="1"/>
</dbReference>
<feature type="transmembrane region" description="Helical" evidence="7">
    <location>
        <begin position="185"/>
        <end position="205"/>
    </location>
</feature>
<evidence type="ECO:0000256" key="6">
    <source>
        <dbReference type="ARBA" id="ARBA00023136"/>
    </source>
</evidence>
<dbReference type="AlphaFoldDB" id="A0AAX4NYZ9"/>
<dbReference type="InterPro" id="IPR000715">
    <property type="entry name" value="Glycosyl_transferase_4"/>
</dbReference>
<dbReference type="NCBIfam" id="TIGR00445">
    <property type="entry name" value="mraY"/>
    <property type="match status" value="1"/>
</dbReference>
<feature type="transmembrane region" description="Helical" evidence="7">
    <location>
        <begin position="284"/>
        <end position="303"/>
    </location>
</feature>
<feature type="transmembrane region" description="Helical" evidence="7">
    <location>
        <begin position="441"/>
        <end position="459"/>
    </location>
</feature>
<keyword evidence="5 7" id="KW-1133">Transmembrane helix</keyword>
<dbReference type="GO" id="GO:0005886">
    <property type="term" value="C:plasma membrane"/>
    <property type="evidence" value="ECO:0007669"/>
    <property type="project" value="TreeGrafter"/>
</dbReference>
<comment type="subcellular location">
    <subcellularLocation>
        <location evidence="1">Membrane</location>
        <topology evidence="1">Multi-pass membrane protein</topology>
    </subcellularLocation>
</comment>
<dbReference type="PROSITE" id="PS01347">
    <property type="entry name" value="MRAY_1"/>
    <property type="match status" value="1"/>
</dbReference>
<dbReference type="CDD" id="cd06852">
    <property type="entry name" value="GT_MraY"/>
    <property type="match status" value="1"/>
</dbReference>
<dbReference type="InterPro" id="IPR003524">
    <property type="entry name" value="PNAcMuramoyl-5peptid_Trfase"/>
</dbReference>
<dbReference type="PANTHER" id="PTHR22926:SF5">
    <property type="entry name" value="PHOSPHO-N-ACETYLMURAMOYL-PENTAPEPTIDE-TRANSFERASE HOMOLOG"/>
    <property type="match status" value="1"/>
</dbReference>
<keyword evidence="9" id="KW-1185">Reference proteome</keyword>
<feature type="transmembrane region" description="Helical" evidence="7">
    <location>
        <begin position="250"/>
        <end position="272"/>
    </location>
</feature>
<gene>
    <name evidence="8" type="ORF">HKI87_01g06690</name>
</gene>
<keyword evidence="3" id="KW-0808">Transferase</keyword>
<reference evidence="8 9" key="1">
    <citation type="submission" date="2024-03" db="EMBL/GenBank/DDBJ databases">
        <title>Complete genome sequence of the green alga Chloropicon roscoffensis RCC1871.</title>
        <authorList>
            <person name="Lemieux C."/>
            <person name="Pombert J.-F."/>
            <person name="Otis C."/>
            <person name="Turmel M."/>
        </authorList>
    </citation>
    <scope>NUCLEOTIDE SEQUENCE [LARGE SCALE GENOMIC DNA]</scope>
    <source>
        <strain evidence="8 9">RCC1871</strain>
    </source>
</reference>
<sequence length="461" mass="49037">MVGWRAELVGRSLAARGARAKELIGGDTGVPRLGSLVRVVKVGVGPDVAEFRRRGGGNLQGLVLCWGVHRARNRSVRFGRTCPLLASSQRKRDDGRIRPSVSRGDEAAREPAYQRFLTKYFLTVVIICGLSVCGSLFQAGTLQCFLVSWAVVATFGRWAVPKMGGLKQSFQGDGPDHATKEGTPTAGGIFFVPIGLAVGLAHAWPTAEGQKALLLGVVLCTLCCGIIGAADDYLIVTKETNRGLSPRVKLLFQAITGFAFCFLAYLSNYGQIREAIPVLKEFRVLYLLSSSILIAGESNAVNLTDGVDGLASGLFAIAAIGLAATLSSPPHLSPSLALLCAAMSGACCGFLEHNGNPAKVFMGDTGSLALGAFLASVAVGTGCILPFLLLTMVFNLEMLSVILQVGYFKWTKAKCGVGRRLFKMAPFHHHLERCSWSERSIVLAFYAFAVSLLAGNLVLPV</sequence>
<dbReference type="GO" id="GO:0071555">
    <property type="term" value="P:cell wall organization"/>
    <property type="evidence" value="ECO:0007669"/>
    <property type="project" value="TreeGrafter"/>
</dbReference>
<evidence type="ECO:0000313" key="8">
    <source>
        <dbReference type="EMBL" id="WZN59144.1"/>
    </source>
</evidence>
<evidence type="ECO:0000256" key="3">
    <source>
        <dbReference type="ARBA" id="ARBA00022679"/>
    </source>
</evidence>
<accession>A0AAX4NYZ9</accession>
<dbReference type="HAMAP" id="MF_00038">
    <property type="entry name" value="MraY"/>
    <property type="match status" value="1"/>
</dbReference>
<evidence type="ECO:0000256" key="1">
    <source>
        <dbReference type="ARBA" id="ARBA00004141"/>
    </source>
</evidence>
<evidence type="ECO:0000256" key="4">
    <source>
        <dbReference type="ARBA" id="ARBA00022692"/>
    </source>
</evidence>
<evidence type="ECO:0000256" key="5">
    <source>
        <dbReference type="ARBA" id="ARBA00022989"/>
    </source>
</evidence>
<feature type="transmembrane region" description="Helical" evidence="7">
    <location>
        <begin position="335"/>
        <end position="352"/>
    </location>
</feature>
<dbReference type="GO" id="GO:0044038">
    <property type="term" value="P:cell wall macromolecule biosynthetic process"/>
    <property type="evidence" value="ECO:0007669"/>
    <property type="project" value="TreeGrafter"/>
</dbReference>
<dbReference type="PANTHER" id="PTHR22926">
    <property type="entry name" value="PHOSPHO-N-ACETYLMURAMOYL-PENTAPEPTIDE-TRANSFERASE"/>
    <property type="match status" value="1"/>
</dbReference>
<evidence type="ECO:0000256" key="2">
    <source>
        <dbReference type="ARBA" id="ARBA00005583"/>
    </source>
</evidence>